<evidence type="ECO:0000256" key="2">
    <source>
        <dbReference type="ARBA" id="ARBA00022801"/>
    </source>
</evidence>
<dbReference type="SUPFAM" id="SSF52540">
    <property type="entry name" value="P-loop containing nucleoside triphosphate hydrolases"/>
    <property type="match status" value="2"/>
</dbReference>
<dbReference type="GO" id="GO:0005524">
    <property type="term" value="F:ATP binding"/>
    <property type="evidence" value="ECO:0007669"/>
    <property type="project" value="UniProtKB-UniRule"/>
</dbReference>
<feature type="compositionally biased region" description="Basic and acidic residues" evidence="11">
    <location>
        <begin position="639"/>
        <end position="662"/>
    </location>
</feature>
<dbReference type="GO" id="GO:0003724">
    <property type="term" value="F:RNA helicase activity"/>
    <property type="evidence" value="ECO:0007669"/>
    <property type="project" value="UniProtKB-EC"/>
</dbReference>
<evidence type="ECO:0000256" key="3">
    <source>
        <dbReference type="ARBA" id="ARBA00022806"/>
    </source>
</evidence>
<feature type="region of interest" description="Disordered" evidence="11">
    <location>
        <begin position="638"/>
        <end position="712"/>
    </location>
</feature>
<feature type="region of interest" description="Disordered" evidence="11">
    <location>
        <begin position="597"/>
        <end position="620"/>
    </location>
</feature>
<evidence type="ECO:0000256" key="11">
    <source>
        <dbReference type="SAM" id="MobiDB-lite"/>
    </source>
</evidence>
<organism evidence="14 15">
    <name type="scientific">Cladophialophora yegresii CBS 114405</name>
    <dbReference type="NCBI Taxonomy" id="1182544"/>
    <lineage>
        <taxon>Eukaryota</taxon>
        <taxon>Fungi</taxon>
        <taxon>Dikarya</taxon>
        <taxon>Ascomycota</taxon>
        <taxon>Pezizomycotina</taxon>
        <taxon>Eurotiomycetes</taxon>
        <taxon>Chaetothyriomycetidae</taxon>
        <taxon>Chaetothyriales</taxon>
        <taxon>Herpotrichiellaceae</taxon>
        <taxon>Cladophialophora</taxon>
    </lineage>
</organism>
<evidence type="ECO:0000313" key="15">
    <source>
        <dbReference type="Proteomes" id="UP000019473"/>
    </source>
</evidence>
<evidence type="ECO:0000256" key="5">
    <source>
        <dbReference type="ARBA" id="ARBA00022884"/>
    </source>
</evidence>
<keyword evidence="15" id="KW-1185">Reference proteome</keyword>
<dbReference type="STRING" id="1182544.W9WV93"/>
<dbReference type="GO" id="GO:0003723">
    <property type="term" value="F:RNA binding"/>
    <property type="evidence" value="ECO:0007669"/>
    <property type="project" value="UniProtKB-UniRule"/>
</dbReference>
<keyword evidence="3 10" id="KW-0347">Helicase</keyword>
<dbReference type="InterPro" id="IPR027417">
    <property type="entry name" value="P-loop_NTPase"/>
</dbReference>
<evidence type="ECO:0000256" key="4">
    <source>
        <dbReference type="ARBA" id="ARBA00022840"/>
    </source>
</evidence>
<comment type="domain">
    <text evidence="10">The Q motif is unique to and characteristic of the DEAD box family of RNA helicases and controls ATP binding and hydrolysis.</text>
</comment>
<dbReference type="GO" id="GO:0016787">
    <property type="term" value="F:hydrolase activity"/>
    <property type="evidence" value="ECO:0007669"/>
    <property type="project" value="UniProtKB-KW"/>
</dbReference>
<evidence type="ECO:0000313" key="14">
    <source>
        <dbReference type="EMBL" id="EXJ62229.1"/>
    </source>
</evidence>
<keyword evidence="4 10" id="KW-0067">ATP-binding</keyword>
<evidence type="ECO:0000256" key="1">
    <source>
        <dbReference type="ARBA" id="ARBA00022741"/>
    </source>
</evidence>
<dbReference type="HOGENOM" id="CLU_003041_1_4_1"/>
<feature type="compositionally biased region" description="Polar residues" evidence="11">
    <location>
        <begin position="605"/>
        <end position="620"/>
    </location>
</feature>
<dbReference type="PROSITE" id="PS51192">
    <property type="entry name" value="HELICASE_ATP_BIND_1"/>
    <property type="match status" value="1"/>
</dbReference>
<dbReference type="Pfam" id="PF00270">
    <property type="entry name" value="DEAD"/>
    <property type="match status" value="1"/>
</dbReference>
<dbReference type="eggNOG" id="KOG0344">
    <property type="taxonomic scope" value="Eukaryota"/>
</dbReference>
<feature type="region of interest" description="Disordered" evidence="11">
    <location>
        <begin position="53"/>
        <end position="105"/>
    </location>
</feature>
<proteinExistence type="inferred from homology"/>
<dbReference type="SMART" id="SM00487">
    <property type="entry name" value="DEXDc"/>
    <property type="match status" value="1"/>
</dbReference>
<evidence type="ECO:0000256" key="10">
    <source>
        <dbReference type="RuleBase" id="RU365068"/>
    </source>
</evidence>
<feature type="domain" description="Helicase ATP-binding" evidence="12">
    <location>
        <begin position="187"/>
        <end position="399"/>
    </location>
</feature>
<comment type="function">
    <text evidence="10">RNA helicase.</text>
</comment>
<protein>
    <recommendedName>
        <fullName evidence="10">ATP-dependent RNA helicase</fullName>
        <ecNumber evidence="10">3.6.4.13</ecNumber>
    </recommendedName>
</protein>
<dbReference type="InterPro" id="IPR011545">
    <property type="entry name" value="DEAD/DEAH_box_helicase_dom"/>
</dbReference>
<dbReference type="InterPro" id="IPR014001">
    <property type="entry name" value="Helicase_ATP-bd"/>
</dbReference>
<comment type="function">
    <text evidence="6">ATP-dependent RNA helicase involved in 40S ribosomal subunit biogenesis. Required for the processing and cleavage of 35S pre-rRNA at sites A0, A1, and A2, leading to mature 18S rRNA.</text>
</comment>
<dbReference type="EC" id="3.6.4.13" evidence="10"/>
<keyword evidence="5 10" id="KW-0694">RNA-binding</keyword>
<dbReference type="RefSeq" id="XP_007754883.1">
    <property type="nucleotide sequence ID" value="XM_007756693.1"/>
</dbReference>
<evidence type="ECO:0000259" key="12">
    <source>
        <dbReference type="PROSITE" id="PS51192"/>
    </source>
</evidence>
<reference evidence="14 15" key="1">
    <citation type="submission" date="2013-03" db="EMBL/GenBank/DDBJ databases">
        <title>The Genome Sequence of Cladophialophora yegresii CBS 114405.</title>
        <authorList>
            <consortium name="The Broad Institute Genomics Platform"/>
            <person name="Cuomo C."/>
            <person name="de Hoog S."/>
            <person name="Gorbushina A."/>
            <person name="Walker B."/>
            <person name="Young S.K."/>
            <person name="Zeng Q."/>
            <person name="Gargeya S."/>
            <person name="Fitzgerald M."/>
            <person name="Haas B."/>
            <person name="Abouelleil A."/>
            <person name="Allen A.W."/>
            <person name="Alvarado L."/>
            <person name="Arachchi H.M."/>
            <person name="Berlin A.M."/>
            <person name="Chapman S.B."/>
            <person name="Gainer-Dewar J."/>
            <person name="Goldberg J."/>
            <person name="Griggs A."/>
            <person name="Gujja S."/>
            <person name="Hansen M."/>
            <person name="Howarth C."/>
            <person name="Imamovic A."/>
            <person name="Ireland A."/>
            <person name="Larimer J."/>
            <person name="McCowan C."/>
            <person name="Murphy C."/>
            <person name="Pearson M."/>
            <person name="Poon T.W."/>
            <person name="Priest M."/>
            <person name="Roberts A."/>
            <person name="Saif S."/>
            <person name="Shea T."/>
            <person name="Sisk P."/>
            <person name="Sykes S."/>
            <person name="Wortman J."/>
            <person name="Nusbaum C."/>
            <person name="Birren B."/>
        </authorList>
    </citation>
    <scope>NUCLEOTIDE SEQUENCE [LARGE SCALE GENOMIC DNA]</scope>
    <source>
        <strain evidence="14 15">CBS 114405</strain>
    </source>
</reference>
<comment type="catalytic activity">
    <reaction evidence="9 10">
        <text>ATP + H2O = ADP + phosphate + H(+)</text>
        <dbReference type="Rhea" id="RHEA:13065"/>
        <dbReference type="ChEBI" id="CHEBI:15377"/>
        <dbReference type="ChEBI" id="CHEBI:15378"/>
        <dbReference type="ChEBI" id="CHEBI:30616"/>
        <dbReference type="ChEBI" id="CHEBI:43474"/>
        <dbReference type="ChEBI" id="CHEBI:456216"/>
        <dbReference type="EC" id="3.6.4.13"/>
    </reaction>
</comment>
<dbReference type="EMBL" id="AMGW01000002">
    <property type="protein sequence ID" value="EXJ62229.1"/>
    <property type="molecule type" value="Genomic_DNA"/>
</dbReference>
<feature type="domain" description="Helicase C-terminal" evidence="13">
    <location>
        <begin position="454"/>
        <end position="614"/>
    </location>
</feature>
<feature type="region of interest" description="Disordered" evidence="11">
    <location>
        <begin position="275"/>
        <end position="303"/>
    </location>
</feature>
<dbReference type="Gene3D" id="3.40.50.300">
    <property type="entry name" value="P-loop containing nucleotide triphosphate hydrolases"/>
    <property type="match status" value="2"/>
</dbReference>
<dbReference type="VEuPathDB" id="FungiDB:A1O7_02662"/>
<dbReference type="AlphaFoldDB" id="W9WV93"/>
<comment type="subunit">
    <text evidence="8">Interacts with the U3 snoRNA and is associated with the 90S and 40S pre-ribosomes.</text>
</comment>
<evidence type="ECO:0000256" key="6">
    <source>
        <dbReference type="ARBA" id="ARBA00024310"/>
    </source>
</evidence>
<dbReference type="Proteomes" id="UP000019473">
    <property type="component" value="Unassembled WGS sequence"/>
</dbReference>
<keyword evidence="2 10" id="KW-0378">Hydrolase</keyword>
<dbReference type="SMART" id="SM00490">
    <property type="entry name" value="HELICc"/>
    <property type="match status" value="1"/>
</dbReference>
<feature type="compositionally biased region" description="Acidic residues" evidence="11">
    <location>
        <begin position="275"/>
        <end position="290"/>
    </location>
</feature>
<dbReference type="OrthoDB" id="360161at2759"/>
<comment type="caution">
    <text evidence="14">The sequence shown here is derived from an EMBL/GenBank/DDBJ whole genome shotgun (WGS) entry which is preliminary data.</text>
</comment>
<evidence type="ECO:0000256" key="9">
    <source>
        <dbReference type="ARBA" id="ARBA00047984"/>
    </source>
</evidence>
<gene>
    <name evidence="14" type="ORF">A1O7_02662</name>
</gene>
<feature type="compositionally biased region" description="Basic and acidic residues" evidence="11">
    <location>
        <begin position="677"/>
        <end position="686"/>
    </location>
</feature>
<dbReference type="InterPro" id="IPR001650">
    <property type="entry name" value="Helicase_C-like"/>
</dbReference>
<evidence type="ECO:0000256" key="8">
    <source>
        <dbReference type="ARBA" id="ARBA00024367"/>
    </source>
</evidence>
<comment type="similarity">
    <text evidence="7">Belongs to the DEAD box helicase family. DDX52/ROK1 subfamily.</text>
</comment>
<feature type="compositionally biased region" description="Polar residues" evidence="11">
    <location>
        <begin position="91"/>
        <end position="103"/>
    </location>
</feature>
<dbReference type="GeneID" id="19177268"/>
<dbReference type="PROSITE" id="PS51194">
    <property type="entry name" value="HELICASE_CTER"/>
    <property type="match status" value="1"/>
</dbReference>
<dbReference type="GO" id="GO:0030490">
    <property type="term" value="P:maturation of SSU-rRNA"/>
    <property type="evidence" value="ECO:0007669"/>
    <property type="project" value="InterPro"/>
</dbReference>
<accession>W9WV93</accession>
<dbReference type="InterPro" id="IPR044764">
    <property type="entry name" value="DDX52/Rok1_DEADc"/>
</dbReference>
<evidence type="ECO:0000259" key="13">
    <source>
        <dbReference type="PROSITE" id="PS51194"/>
    </source>
</evidence>
<evidence type="ECO:0000256" key="7">
    <source>
        <dbReference type="ARBA" id="ARBA00024355"/>
    </source>
</evidence>
<feature type="compositionally biased region" description="Polar residues" evidence="11">
    <location>
        <begin position="62"/>
        <end position="77"/>
    </location>
</feature>
<dbReference type="CDD" id="cd17957">
    <property type="entry name" value="DEADc_DDX52"/>
    <property type="match status" value="1"/>
</dbReference>
<sequence length="712" mass="78034">MHRVYPQQGRQRGYQSPLLASLNLFTWNDLDKGGDEMDALKLLSRSTRVKANITDAAPQKIPSASGQASNHEGLNDTNSRKRKRGSDVADNGNSSAGASTPLSEQDIRHIHKKHNIKVVDLNQFRTIRKSVESRKAQKEQSRIFPRPLTSFDQLRADYSANPALARNIAEQAYLKPTEVQIATLPLLLNQETEPNLLTVAPTGSGKTLAFLVPLIDKISRVHNTSGYKADKYVRATILAPTKELVSQIVNEGRKLAAKTGVTITAMKKGMRLFEDAGESAEGDSDSDEGETGGQEHEGSSADPTIVKSDILVSTPLSLVHLLAPSGEDGEGVTPHSLPNVENLIFDEADVLLDPLFRSQTLAIWSACVSPALRISMWSATIGSNIEELAVQSISERQKKLKIPRNERPPLLRAIVGLKDTSLPTISHRLVYTATESGKLLGMRQLLHPSRPMSALKGESEKTAPLRPPFLVFAQTIDRAQALFSELQYDISAEAGGSSRVAVLHSSLSQQARSSIMKSFRQGKIWILITTDLLSRGVDFRGVNVVVNYDIPTTVAGYVHRAGRTGRAGREGGVCVSFYTKEDIQYVKGIANVIAASEKTQRKPEGSSTQSPDHAGSSWTGKSGIQPWLLHALPTVSKSARKDLKQHGVESRRAIHADDDEKTKRMKRKARIGTQSGYERREVDRKRGAAHGSLRLKRKVEQEKGSDDWEGFG</sequence>
<dbReference type="CDD" id="cd18787">
    <property type="entry name" value="SF2_C_DEAD"/>
    <property type="match status" value="1"/>
</dbReference>
<dbReference type="Pfam" id="PF00271">
    <property type="entry name" value="Helicase_C"/>
    <property type="match status" value="1"/>
</dbReference>
<name>W9WV93_9EURO</name>
<dbReference type="PANTHER" id="PTHR24031">
    <property type="entry name" value="RNA HELICASE"/>
    <property type="match status" value="1"/>
</dbReference>
<keyword evidence="1 10" id="KW-0547">Nucleotide-binding</keyword>